<sequence length="166" mass="17682">MKPPEPTPGLPERVDGSASNGPHKVRWQRSIPSRLWLDIPVVLLLGAAYAYQYLSVGDVRRGAIAGVIGALLGVVLVVTGMVLNHLLSKGGERGRAFILEARNRLVRFLAGLALGVLAFLGLHWLLIGTETPSSLGGQLLFAAVLVGGGFGLAFFDLIGSRRRPRP</sequence>
<keyword evidence="4" id="KW-1185">Reference proteome</keyword>
<evidence type="ECO:0000313" key="4">
    <source>
        <dbReference type="Proteomes" id="UP001228905"/>
    </source>
</evidence>
<evidence type="ECO:0000256" key="1">
    <source>
        <dbReference type="SAM" id="MobiDB-lite"/>
    </source>
</evidence>
<reference evidence="3 4" key="1">
    <citation type="submission" date="2023-07" db="EMBL/GenBank/DDBJ databases">
        <title>Genomic Encyclopedia of Type Strains, Phase IV (KMG-IV): sequencing the most valuable type-strain genomes for metagenomic binning, comparative biology and taxonomic classification.</title>
        <authorList>
            <person name="Goeker M."/>
        </authorList>
    </citation>
    <scope>NUCLEOTIDE SEQUENCE [LARGE SCALE GENOMIC DNA]</scope>
    <source>
        <strain evidence="3 4">DSM 18695</strain>
    </source>
</reference>
<gene>
    <name evidence="3" type="ORF">QO010_003222</name>
</gene>
<feature type="transmembrane region" description="Helical" evidence="2">
    <location>
        <begin position="63"/>
        <end position="87"/>
    </location>
</feature>
<comment type="caution">
    <text evidence="3">The sequence shown here is derived from an EMBL/GenBank/DDBJ whole genome shotgun (WGS) entry which is preliminary data.</text>
</comment>
<keyword evidence="2" id="KW-0812">Transmembrane</keyword>
<dbReference type="Proteomes" id="UP001228905">
    <property type="component" value="Unassembled WGS sequence"/>
</dbReference>
<feature type="transmembrane region" description="Helical" evidence="2">
    <location>
        <begin position="139"/>
        <end position="158"/>
    </location>
</feature>
<proteinExistence type="predicted"/>
<dbReference type="EMBL" id="JAUSVS010000006">
    <property type="protein sequence ID" value="MDQ0465435.1"/>
    <property type="molecule type" value="Genomic_DNA"/>
</dbReference>
<evidence type="ECO:0000256" key="2">
    <source>
        <dbReference type="SAM" id="Phobius"/>
    </source>
</evidence>
<feature type="region of interest" description="Disordered" evidence="1">
    <location>
        <begin position="1"/>
        <end position="23"/>
    </location>
</feature>
<organism evidence="3 4">
    <name type="scientific">Caulobacter ginsengisoli</name>
    <dbReference type="NCBI Taxonomy" id="400775"/>
    <lineage>
        <taxon>Bacteria</taxon>
        <taxon>Pseudomonadati</taxon>
        <taxon>Pseudomonadota</taxon>
        <taxon>Alphaproteobacteria</taxon>
        <taxon>Caulobacterales</taxon>
        <taxon>Caulobacteraceae</taxon>
        <taxon>Caulobacter</taxon>
    </lineage>
</organism>
<feature type="transmembrane region" description="Helical" evidence="2">
    <location>
        <begin position="108"/>
        <end position="127"/>
    </location>
</feature>
<name>A0ABU0IVN4_9CAUL</name>
<evidence type="ECO:0000313" key="3">
    <source>
        <dbReference type="EMBL" id="MDQ0465435.1"/>
    </source>
</evidence>
<keyword evidence="2" id="KW-1133">Transmembrane helix</keyword>
<keyword evidence="2" id="KW-0472">Membrane</keyword>
<feature type="transmembrane region" description="Helical" evidence="2">
    <location>
        <begin position="35"/>
        <end position="51"/>
    </location>
</feature>
<accession>A0ABU0IVN4</accession>
<dbReference type="RefSeq" id="WP_307350744.1">
    <property type="nucleotide sequence ID" value="NZ_JAUSVS010000006.1"/>
</dbReference>
<protein>
    <submittedName>
        <fullName evidence="3">Membrane protein</fullName>
    </submittedName>
</protein>